<dbReference type="PANTHER" id="PTHR22835:SF557">
    <property type="entry name" value="LIPASE_HYDROLASE FAMILY PROTEIN, PUTATIVE, EXPRESSED-RELATED"/>
    <property type="match status" value="1"/>
</dbReference>
<dbReference type="InterPro" id="IPR036514">
    <property type="entry name" value="SGNH_hydro_sf"/>
</dbReference>
<dbReference type="InterPro" id="IPR001087">
    <property type="entry name" value="GDSL"/>
</dbReference>
<gene>
    <name evidence="3" type="ORF">L1049_027464</name>
</gene>
<evidence type="ECO:0008006" key="5">
    <source>
        <dbReference type="Google" id="ProtNLM"/>
    </source>
</evidence>
<comment type="similarity">
    <text evidence="1">Belongs to the 'GDSL' lipolytic enzyme family.</text>
</comment>
<dbReference type="Gene3D" id="3.40.50.1110">
    <property type="entry name" value="SGNH hydrolase"/>
    <property type="match status" value="1"/>
</dbReference>
<dbReference type="EMBL" id="JBBPBK010000009">
    <property type="protein sequence ID" value="KAK9277907.1"/>
    <property type="molecule type" value="Genomic_DNA"/>
</dbReference>
<evidence type="ECO:0000256" key="1">
    <source>
        <dbReference type="ARBA" id="ARBA00008668"/>
    </source>
</evidence>
<dbReference type="GO" id="GO:0016788">
    <property type="term" value="F:hydrolase activity, acting on ester bonds"/>
    <property type="evidence" value="ECO:0007669"/>
    <property type="project" value="InterPro"/>
</dbReference>
<evidence type="ECO:0000313" key="3">
    <source>
        <dbReference type="EMBL" id="KAK9277907.1"/>
    </source>
</evidence>
<sequence>MSKRQCNAVLDDALIWVGEIGVNDYAYIIGSSSVSNSTIEELAVDSVTRFLQVLLKNGAKYIVVQGLPPTGCLPLAMVLSPEDDRDDIGCVGSVNKQTYNHNTILQAKLHDLRLQFPHAVIAYADFWNVYHTVMKNADNYGFKEPFRACCGSGEAPYNFDLFAVCGTPTTSPCSDPSQYINWDGYHLTEAMYKLVSDMILHGKFCHPPFDYLLSRKKHLG</sequence>
<name>A0AAP0RIQ6_LIQFO</name>
<keyword evidence="2" id="KW-0325">Glycoprotein</keyword>
<dbReference type="PANTHER" id="PTHR22835">
    <property type="entry name" value="ZINC FINGER FYVE DOMAIN CONTAINING PROTEIN"/>
    <property type="match status" value="1"/>
</dbReference>
<evidence type="ECO:0000313" key="4">
    <source>
        <dbReference type="Proteomes" id="UP001415857"/>
    </source>
</evidence>
<dbReference type="Pfam" id="PF00657">
    <property type="entry name" value="Lipase_GDSL"/>
    <property type="match status" value="1"/>
</dbReference>
<accession>A0AAP0RIQ6</accession>
<dbReference type="AlphaFoldDB" id="A0AAP0RIQ6"/>
<organism evidence="3 4">
    <name type="scientific">Liquidambar formosana</name>
    <name type="common">Formosan gum</name>
    <dbReference type="NCBI Taxonomy" id="63359"/>
    <lineage>
        <taxon>Eukaryota</taxon>
        <taxon>Viridiplantae</taxon>
        <taxon>Streptophyta</taxon>
        <taxon>Embryophyta</taxon>
        <taxon>Tracheophyta</taxon>
        <taxon>Spermatophyta</taxon>
        <taxon>Magnoliopsida</taxon>
        <taxon>eudicotyledons</taxon>
        <taxon>Gunneridae</taxon>
        <taxon>Pentapetalae</taxon>
        <taxon>Saxifragales</taxon>
        <taxon>Altingiaceae</taxon>
        <taxon>Liquidambar</taxon>
    </lineage>
</organism>
<dbReference type="Proteomes" id="UP001415857">
    <property type="component" value="Unassembled WGS sequence"/>
</dbReference>
<reference evidence="3 4" key="1">
    <citation type="journal article" date="2024" name="Plant J.">
        <title>Genome sequences and population genomics reveal climatic adaptation and genomic divergence between two closely related sweetgum species.</title>
        <authorList>
            <person name="Xu W.Q."/>
            <person name="Ren C.Q."/>
            <person name="Zhang X.Y."/>
            <person name="Comes H.P."/>
            <person name="Liu X.H."/>
            <person name="Li Y.G."/>
            <person name="Kettle C.J."/>
            <person name="Jalonen R."/>
            <person name="Gaisberger H."/>
            <person name="Ma Y.Z."/>
            <person name="Qiu Y.X."/>
        </authorList>
    </citation>
    <scope>NUCLEOTIDE SEQUENCE [LARGE SCALE GENOMIC DNA]</scope>
    <source>
        <strain evidence="3">Hangzhou</strain>
    </source>
</reference>
<keyword evidence="4" id="KW-1185">Reference proteome</keyword>
<evidence type="ECO:0000256" key="2">
    <source>
        <dbReference type="ARBA" id="ARBA00023180"/>
    </source>
</evidence>
<protein>
    <recommendedName>
        <fullName evidence="5">GDSL esterase/lipase</fullName>
    </recommendedName>
</protein>
<proteinExistence type="inferred from homology"/>
<comment type="caution">
    <text evidence="3">The sequence shown here is derived from an EMBL/GenBank/DDBJ whole genome shotgun (WGS) entry which is preliminary data.</text>
</comment>
<dbReference type="SUPFAM" id="SSF52266">
    <property type="entry name" value="SGNH hydrolase"/>
    <property type="match status" value="1"/>
</dbReference>